<reference evidence="2 3" key="1">
    <citation type="submission" date="2023-02" db="EMBL/GenBank/DDBJ databases">
        <title>LHISI_Scaffold_Assembly.</title>
        <authorList>
            <person name="Stuart O.P."/>
            <person name="Cleave R."/>
            <person name="Magrath M.J.L."/>
            <person name="Mikheyev A.S."/>
        </authorList>
    </citation>
    <scope>NUCLEOTIDE SEQUENCE [LARGE SCALE GENOMIC DNA]</scope>
    <source>
        <strain evidence="2">Daus_M_001</strain>
        <tissue evidence="2">Leg muscle</tissue>
    </source>
</reference>
<feature type="region of interest" description="Disordered" evidence="1">
    <location>
        <begin position="1399"/>
        <end position="1424"/>
    </location>
</feature>
<dbReference type="Proteomes" id="UP001159363">
    <property type="component" value="Chromosome 4"/>
</dbReference>
<feature type="region of interest" description="Disordered" evidence="1">
    <location>
        <begin position="914"/>
        <end position="934"/>
    </location>
</feature>
<evidence type="ECO:0000313" key="3">
    <source>
        <dbReference type="Proteomes" id="UP001159363"/>
    </source>
</evidence>
<protein>
    <submittedName>
        <fullName evidence="2">Uncharacterized protein</fullName>
    </submittedName>
</protein>
<comment type="caution">
    <text evidence="2">The sequence shown here is derived from an EMBL/GenBank/DDBJ whole genome shotgun (WGS) entry which is preliminary data.</text>
</comment>
<feature type="compositionally biased region" description="Basic residues" evidence="1">
    <location>
        <begin position="278"/>
        <end position="290"/>
    </location>
</feature>
<feature type="region of interest" description="Disordered" evidence="1">
    <location>
        <begin position="258"/>
        <end position="298"/>
    </location>
</feature>
<accession>A0ABQ9HDH9</accession>
<organism evidence="2 3">
    <name type="scientific">Dryococelus australis</name>
    <dbReference type="NCBI Taxonomy" id="614101"/>
    <lineage>
        <taxon>Eukaryota</taxon>
        <taxon>Metazoa</taxon>
        <taxon>Ecdysozoa</taxon>
        <taxon>Arthropoda</taxon>
        <taxon>Hexapoda</taxon>
        <taxon>Insecta</taxon>
        <taxon>Pterygota</taxon>
        <taxon>Neoptera</taxon>
        <taxon>Polyneoptera</taxon>
        <taxon>Phasmatodea</taxon>
        <taxon>Verophasmatodea</taxon>
        <taxon>Anareolatae</taxon>
        <taxon>Phasmatidae</taxon>
        <taxon>Eurycanthinae</taxon>
        <taxon>Dryococelus</taxon>
    </lineage>
</organism>
<proteinExistence type="predicted"/>
<feature type="compositionally biased region" description="Basic and acidic residues" evidence="1">
    <location>
        <begin position="116"/>
        <end position="136"/>
    </location>
</feature>
<feature type="compositionally biased region" description="Polar residues" evidence="1">
    <location>
        <begin position="258"/>
        <end position="273"/>
    </location>
</feature>
<feature type="compositionally biased region" description="Basic and acidic residues" evidence="1">
    <location>
        <begin position="94"/>
        <end position="104"/>
    </location>
</feature>
<feature type="region of interest" description="Disordered" evidence="1">
    <location>
        <begin position="1257"/>
        <end position="1314"/>
    </location>
</feature>
<feature type="compositionally biased region" description="Low complexity" evidence="1">
    <location>
        <begin position="1305"/>
        <end position="1314"/>
    </location>
</feature>
<feature type="compositionally biased region" description="Acidic residues" evidence="1">
    <location>
        <begin position="633"/>
        <end position="655"/>
    </location>
</feature>
<feature type="compositionally biased region" description="Low complexity" evidence="1">
    <location>
        <begin position="914"/>
        <end position="932"/>
    </location>
</feature>
<feature type="compositionally biased region" description="Basic residues" evidence="1">
    <location>
        <begin position="1342"/>
        <end position="1351"/>
    </location>
</feature>
<evidence type="ECO:0000313" key="2">
    <source>
        <dbReference type="EMBL" id="KAJ8882344.1"/>
    </source>
</evidence>
<evidence type="ECO:0000256" key="1">
    <source>
        <dbReference type="SAM" id="MobiDB-lite"/>
    </source>
</evidence>
<feature type="region of interest" description="Disordered" evidence="1">
    <location>
        <begin position="94"/>
        <end position="213"/>
    </location>
</feature>
<feature type="region of interest" description="Disordered" evidence="1">
    <location>
        <begin position="1341"/>
        <end position="1377"/>
    </location>
</feature>
<dbReference type="EMBL" id="JARBHB010000005">
    <property type="protein sequence ID" value="KAJ8882344.1"/>
    <property type="molecule type" value="Genomic_DNA"/>
</dbReference>
<feature type="region of interest" description="Disordered" evidence="1">
    <location>
        <begin position="472"/>
        <end position="550"/>
    </location>
</feature>
<sequence>MNSHCCRRNLRGTAQRRKPCKPISRRGDGTLGARVSVALIASGASNELIKPQIVEKVYHANKATIGPASQVREPHFGRTRPCRMQVWEFTMKDGKEDVEGERSQHPSLGVGTTAKNGKEVDGRREDAPHTRNKVEGGGEEGEENRRSDKDSSTPTQGQEPGLNPSRAATNTAQLLPKAKSQGSTRLGRRRIQLNSYPRPRARAQPPGLNPSRAATNTAQLLPKAKSQGSTRLGRRRIRYMFPARMFECALRNSQSSWSRQVGSPASWSAQSPSEMHRRATRRGNKKKANTHTHNTLGDQALRVKAREGNVVDLREHHAPIPPSRPIRTSRAATARATSGALGPAATVPELGGATGSLSRVPSHSATLEWPRVAGDLARAREFGFNFVDDDLVKCESDDAGGGTASFGRYGGVFMVNEAEGRAECSVVLDPLPVGLLRSLSEHGGRVCLPPRRAASGDDSEVCGLLSDLVSAVEGGESSPQPSRDLERRRSRHRKSDNPRKAVRRRRDRSGGGGCKKRRKRSTSSCSTASSGRHRHRHRSPAPEERPPVPSVNPIFVWVKQEGTRIVEVLCEDYDKRNRIKIRKTATGWRAIPRTERPLCGVVSSPIDHREKPPPSRPPDGSTDCAAALRSGVSEEEGDRAFDSMEEGEEEDEEEERDHHHLAMQQKTSGEGYDPGKFEFYEDECDSPNLDACESGCGCSKTDCCGDECSSPKNDTCENECGMSSADACESVHDSNETDNCDDECDSARIEECDNRHAFSEQRFHEKEFGVAKIKNCSDMNVCDKDSSSPRSASVGDSCESNVKFPVDVNCENESDKQKVQTFENKCDSSETGEFVNPVSEVVPEVQAEPTDLSLPKKCKYEDDPIPRRRILSRTPPTYPQRKSVFLESLLSTPRRCHQTPVKCVDSIPELRPLDLGSQLGQSSGSPSPTVSCSEDKKPLARFVTEVPEQPKVNCMRKEDITLKNLLSRKPKLTSRPACQASPKCDQVFVVKKSDEQGAETKSSKSRLLELLTSEPASSTSLSPTVTDPDPLTQLKTVLSDPSIVVPDPLLVPRNRLQELVSSPAKEIPRLLAMRPELRLPDVLSHPALLQDPDLLVVSLAHLQNLLQNSSNINREEAAAYSTLGAFLEWQWYQNQQVAMATELLDSQLKQHEQCGGISQGEFDAAAAAAFNQMLWLPYVNQLEAAFSCGKNPELLNVLSTVMPSGYPSPQAGRGQSIQTPVLPSATFAAPSSADYKSQLEQQMLALWHKAAVQSGSATTAVPNNRHSKGNLGLAAHGKNHVNNRHSSIDKRASSARTSPISPNYHQQQQHQRQQQNLAAINGHFYPNNGYVQTVPHYDYNHQRSRQPRARQSRPEMQYKQMKTELPSPTEVERHGKSSVTCKSLLNLLADPRRHQYKQEACGETATDRKTPTTSPSPHLQKLAAGDPQLPHLLPIQDGTTNPPAHPAQFVSKLKVKNLVDPNITPKLLKEELMPGLLSPTTGVKTDVLTSPLQSAPLWHPLFGR</sequence>
<feature type="compositionally biased region" description="Basic residues" evidence="1">
    <location>
        <begin position="488"/>
        <end position="507"/>
    </location>
</feature>
<keyword evidence="3" id="KW-1185">Reference proteome</keyword>
<gene>
    <name evidence="2" type="ORF">PR048_014146</name>
</gene>
<feature type="compositionally biased region" description="Polar residues" evidence="1">
    <location>
        <begin position="1294"/>
        <end position="1304"/>
    </location>
</feature>
<name>A0ABQ9HDH9_9NEOP</name>
<feature type="region of interest" description="Disordered" evidence="1">
    <location>
        <begin position="603"/>
        <end position="674"/>
    </location>
</feature>